<keyword evidence="3" id="KW-1185">Reference proteome</keyword>
<gene>
    <name evidence="2" type="ORF">EV199_1130</name>
</gene>
<dbReference type="Pfam" id="PF00535">
    <property type="entry name" value="Glycos_transf_2"/>
    <property type="match status" value="1"/>
</dbReference>
<sequence length="338" mass="39233">MDRIPLSPPFIAPVSDGVRRPRWSVMIPAFNCAGFLVETLEAVLAQALLPDDMQIEVVDDHSTDADVEALVRNVGKGRIAYFRQSENKGSLRNFETCINRAKGHFIHLLHGDDLIKPGYYQAMDELFENYPQAGAAFCRYEYIGESSKRLYFRDAEMKEAGILQDALLLLAGRQRLQFCTITVKREVYEKLGAFFGVDYGEDWEMWVRIARDYPVAYTPQTLASYRLHLASISGRSYATAKNLKDLQWVMQTIQQYLPETEKERILEQSMKFYAHYGIKIANDLWYGLRNRQGVKVQVREALRMHRDWLMYWKISKLYTKMALNITSFIPRRNKAQTV</sequence>
<dbReference type="EMBL" id="SGXA01000001">
    <property type="protein sequence ID" value="RZS75267.1"/>
    <property type="molecule type" value="Genomic_DNA"/>
</dbReference>
<dbReference type="SUPFAM" id="SSF53448">
    <property type="entry name" value="Nucleotide-diphospho-sugar transferases"/>
    <property type="match status" value="1"/>
</dbReference>
<evidence type="ECO:0000313" key="2">
    <source>
        <dbReference type="EMBL" id="RZS75267.1"/>
    </source>
</evidence>
<dbReference type="Gene3D" id="3.90.550.10">
    <property type="entry name" value="Spore Coat Polysaccharide Biosynthesis Protein SpsA, Chain A"/>
    <property type="match status" value="1"/>
</dbReference>
<protein>
    <submittedName>
        <fullName evidence="2">Glycosyltransferase involved in cell wall biosynthesis</fullName>
    </submittedName>
</protein>
<reference evidence="2 3" key="1">
    <citation type="submission" date="2019-02" db="EMBL/GenBank/DDBJ databases">
        <title>Genomic Encyclopedia of Type Strains, Phase IV (KMG-IV): sequencing the most valuable type-strain genomes for metagenomic binning, comparative biology and taxonomic classification.</title>
        <authorList>
            <person name="Goeker M."/>
        </authorList>
    </citation>
    <scope>NUCLEOTIDE SEQUENCE [LARGE SCALE GENOMIC DNA]</scope>
    <source>
        <strain evidence="2 3">DSM 18116</strain>
    </source>
</reference>
<dbReference type="Proteomes" id="UP000293874">
    <property type="component" value="Unassembled WGS sequence"/>
</dbReference>
<dbReference type="InterPro" id="IPR050834">
    <property type="entry name" value="Glycosyltransf_2"/>
</dbReference>
<proteinExistence type="predicted"/>
<dbReference type="AlphaFoldDB" id="A0A4Q7N0Z0"/>
<accession>A0A4Q7N0Z0</accession>
<dbReference type="InterPro" id="IPR001173">
    <property type="entry name" value="Glyco_trans_2-like"/>
</dbReference>
<comment type="caution">
    <text evidence="2">The sequence shown here is derived from an EMBL/GenBank/DDBJ whole genome shotgun (WGS) entry which is preliminary data.</text>
</comment>
<dbReference type="GO" id="GO:0016740">
    <property type="term" value="F:transferase activity"/>
    <property type="evidence" value="ECO:0007669"/>
    <property type="project" value="UniProtKB-KW"/>
</dbReference>
<keyword evidence="2" id="KW-0808">Transferase</keyword>
<dbReference type="PANTHER" id="PTHR43685:SF2">
    <property type="entry name" value="GLYCOSYLTRANSFERASE 2-LIKE DOMAIN-CONTAINING PROTEIN"/>
    <property type="match status" value="1"/>
</dbReference>
<dbReference type="RefSeq" id="WP_207234196.1">
    <property type="nucleotide sequence ID" value="NZ_CP042431.1"/>
</dbReference>
<evidence type="ECO:0000313" key="3">
    <source>
        <dbReference type="Proteomes" id="UP000293874"/>
    </source>
</evidence>
<dbReference type="InterPro" id="IPR029044">
    <property type="entry name" value="Nucleotide-diphossugar_trans"/>
</dbReference>
<dbReference type="PANTHER" id="PTHR43685">
    <property type="entry name" value="GLYCOSYLTRANSFERASE"/>
    <property type="match status" value="1"/>
</dbReference>
<evidence type="ECO:0000259" key="1">
    <source>
        <dbReference type="Pfam" id="PF00535"/>
    </source>
</evidence>
<name>A0A4Q7N0Z0_9BACT</name>
<feature type="domain" description="Glycosyltransferase 2-like" evidence="1">
    <location>
        <begin position="24"/>
        <end position="151"/>
    </location>
</feature>
<organism evidence="2 3">
    <name type="scientific">Pseudobacter ginsenosidimutans</name>
    <dbReference type="NCBI Taxonomy" id="661488"/>
    <lineage>
        <taxon>Bacteria</taxon>
        <taxon>Pseudomonadati</taxon>
        <taxon>Bacteroidota</taxon>
        <taxon>Chitinophagia</taxon>
        <taxon>Chitinophagales</taxon>
        <taxon>Chitinophagaceae</taxon>
        <taxon>Pseudobacter</taxon>
    </lineage>
</organism>